<reference evidence="1 2" key="1">
    <citation type="submission" date="2019-03" db="EMBL/GenBank/DDBJ databases">
        <title>San Antonio Military Medical Center submission to MRSN (WRAIR), pending publication.</title>
        <authorList>
            <person name="Blyth D.M."/>
            <person name="Mccarthy S.L."/>
            <person name="Schall S.E."/>
            <person name="Stam J.A."/>
            <person name="Ong A.C."/>
            <person name="Mcgann P.T."/>
        </authorList>
    </citation>
    <scope>NUCLEOTIDE SEQUENCE [LARGE SCALE GENOMIC DNA]</scope>
    <source>
        <strain evidence="1 2">MRSN571793</strain>
    </source>
</reference>
<dbReference type="AlphaFoldDB" id="A0A4Y8L049"/>
<protein>
    <submittedName>
        <fullName evidence="1">Uncharacterized protein</fullName>
    </submittedName>
</protein>
<dbReference type="EMBL" id="SOML01000007">
    <property type="protein sequence ID" value="TFD95534.1"/>
    <property type="molecule type" value="Genomic_DNA"/>
</dbReference>
<organism evidence="1 2">
    <name type="scientific">Dysgonomonas capnocytophagoides</name>
    <dbReference type="NCBI Taxonomy" id="45254"/>
    <lineage>
        <taxon>Bacteria</taxon>
        <taxon>Pseudomonadati</taxon>
        <taxon>Bacteroidota</taxon>
        <taxon>Bacteroidia</taxon>
        <taxon>Bacteroidales</taxon>
        <taxon>Dysgonomonadaceae</taxon>
        <taxon>Dysgonomonas</taxon>
    </lineage>
</organism>
<name>A0A4Y8L049_9BACT</name>
<comment type="caution">
    <text evidence="1">The sequence shown here is derived from an EMBL/GenBank/DDBJ whole genome shotgun (WGS) entry which is preliminary data.</text>
</comment>
<sequence>MENKTIDFEIKDKNYSLPNTWEGLSTDQFIHLSGVLRRYASGELSMSDVRLEYVCYFLEVDLNKKISSKQSEVIAANLYILLRLVTFIFDIKYEKGALDNIPKEIRSMALKTEPVDMDDSPEVRFLRKKEYQFVVSAIFAKQLIPEITVKGITYKGYEINCMMDMLSCSLTASQYIDASDVLSSLADNPSRLSLLAAILYCPGIYNSAWSHDHASDFTYVDYQTLEAISLNFQALSLYLFKRTHFDILWRGGKDKTSEISLGMSDILLNLSQDGLGDINTIEQINVIKYLSIMRKKLIESVHSMHAAKMDFIDIAKATGLETTIVQKIIN</sequence>
<evidence type="ECO:0000313" key="1">
    <source>
        <dbReference type="EMBL" id="TFD95534.1"/>
    </source>
</evidence>
<dbReference type="OrthoDB" id="1049013at2"/>
<keyword evidence="2" id="KW-1185">Reference proteome</keyword>
<dbReference type="RefSeq" id="WP_134436585.1">
    <property type="nucleotide sequence ID" value="NZ_SOML01000007.1"/>
</dbReference>
<accession>A0A4Y8L049</accession>
<proteinExistence type="predicted"/>
<dbReference type="Proteomes" id="UP000297861">
    <property type="component" value="Unassembled WGS sequence"/>
</dbReference>
<evidence type="ECO:0000313" key="2">
    <source>
        <dbReference type="Proteomes" id="UP000297861"/>
    </source>
</evidence>
<gene>
    <name evidence="1" type="ORF">E2605_11855</name>
</gene>